<evidence type="ECO:0000259" key="6">
    <source>
        <dbReference type="Pfam" id="PF02465"/>
    </source>
</evidence>
<keyword evidence="8" id="KW-0969">Cilium</keyword>
<reference evidence="8 9" key="1">
    <citation type="submission" date="2019-11" db="EMBL/GenBank/DDBJ databases">
        <title>Whole-genome sequence of a the green, strictly anaerobic photosynthetic bacterium Heliobacillus mobilis DSM 6151.</title>
        <authorList>
            <person name="Kyndt J.A."/>
            <person name="Meyer T.E."/>
        </authorList>
    </citation>
    <scope>NUCLEOTIDE SEQUENCE [LARGE SCALE GENOMIC DNA]</scope>
    <source>
        <strain evidence="8 9">DSM 6151</strain>
    </source>
</reference>
<protein>
    <recommendedName>
        <fullName evidence="5">Flagellar hook-associated protein 2</fullName>
        <shortName evidence="5">HAP2</shortName>
    </recommendedName>
    <alternativeName>
        <fullName evidence="5">Flagellar cap protein</fullName>
    </alternativeName>
</protein>
<gene>
    <name evidence="8" type="primary">fliD</name>
    <name evidence="8" type="ORF">GJ688_13210</name>
</gene>
<keyword evidence="5" id="KW-0964">Secreted</keyword>
<dbReference type="RefSeq" id="WP_155477028.1">
    <property type="nucleotide sequence ID" value="NZ_WNKU01000016.1"/>
</dbReference>
<comment type="caution">
    <text evidence="8">The sequence shown here is derived from an EMBL/GenBank/DDBJ whole genome shotgun (WGS) entry which is preliminary data.</text>
</comment>
<dbReference type="InterPro" id="IPR010809">
    <property type="entry name" value="FliD_C"/>
</dbReference>
<dbReference type="InterPro" id="IPR003481">
    <property type="entry name" value="FliD_N"/>
</dbReference>
<evidence type="ECO:0000313" key="9">
    <source>
        <dbReference type="Proteomes" id="UP000430670"/>
    </source>
</evidence>
<evidence type="ECO:0000259" key="7">
    <source>
        <dbReference type="Pfam" id="PF07195"/>
    </source>
</evidence>
<dbReference type="EMBL" id="WNKU01000016">
    <property type="protein sequence ID" value="MTV49933.1"/>
    <property type="molecule type" value="Genomic_DNA"/>
</dbReference>
<name>A0A6I3SLV6_HELMO</name>
<dbReference type="GO" id="GO:0009424">
    <property type="term" value="C:bacterial-type flagellum hook"/>
    <property type="evidence" value="ECO:0007669"/>
    <property type="project" value="UniProtKB-UniRule"/>
</dbReference>
<organism evidence="8 9">
    <name type="scientific">Heliobacterium mobile</name>
    <name type="common">Heliobacillus mobilis</name>
    <dbReference type="NCBI Taxonomy" id="28064"/>
    <lineage>
        <taxon>Bacteria</taxon>
        <taxon>Bacillati</taxon>
        <taxon>Bacillota</taxon>
        <taxon>Clostridia</taxon>
        <taxon>Eubacteriales</taxon>
        <taxon>Heliobacteriaceae</taxon>
        <taxon>Heliobacterium</taxon>
    </lineage>
</organism>
<evidence type="ECO:0000256" key="4">
    <source>
        <dbReference type="ARBA" id="ARBA00023143"/>
    </source>
</evidence>
<evidence type="ECO:0000256" key="1">
    <source>
        <dbReference type="ARBA" id="ARBA00009764"/>
    </source>
</evidence>
<dbReference type="GO" id="GO:0009421">
    <property type="term" value="C:bacterial-type flagellum filament cap"/>
    <property type="evidence" value="ECO:0007669"/>
    <property type="project" value="InterPro"/>
</dbReference>
<dbReference type="PANTHER" id="PTHR30288">
    <property type="entry name" value="FLAGELLAR CAP/ASSEMBLY PROTEIN FLID"/>
    <property type="match status" value="1"/>
</dbReference>
<feature type="domain" description="Flagellar hook-associated protein 2 N-terminal" evidence="6">
    <location>
        <begin position="10"/>
        <end position="104"/>
    </location>
</feature>
<dbReference type="PANTHER" id="PTHR30288:SF0">
    <property type="entry name" value="FLAGELLAR HOOK-ASSOCIATED PROTEIN 2"/>
    <property type="match status" value="1"/>
</dbReference>
<dbReference type="Pfam" id="PF07195">
    <property type="entry name" value="FliD_C"/>
    <property type="match status" value="1"/>
</dbReference>
<dbReference type="GO" id="GO:0071973">
    <property type="term" value="P:bacterial-type flagellum-dependent cell motility"/>
    <property type="evidence" value="ECO:0007669"/>
    <property type="project" value="TreeGrafter"/>
</dbReference>
<comment type="similarity">
    <text evidence="1 5">Belongs to the FliD family.</text>
</comment>
<accession>A0A6I3SLV6</accession>
<comment type="subcellular location">
    <subcellularLocation>
        <location evidence="5">Secreted</location>
    </subcellularLocation>
    <subcellularLocation>
        <location evidence="5">Bacterial flagellum</location>
    </subcellularLocation>
</comment>
<keyword evidence="8" id="KW-0966">Cell projection</keyword>
<feature type="coiled-coil region" evidence="5">
    <location>
        <begin position="461"/>
        <end position="488"/>
    </location>
</feature>
<comment type="subunit">
    <text evidence="2 5">Homopentamer.</text>
</comment>
<feature type="domain" description="Flagellar hook-associated protein 2 C-terminal" evidence="7">
    <location>
        <begin position="233"/>
        <end position="504"/>
    </location>
</feature>
<proteinExistence type="inferred from homology"/>
<dbReference type="OrthoDB" id="9776025at2"/>
<dbReference type="InterPro" id="IPR040026">
    <property type="entry name" value="FliD"/>
</dbReference>
<evidence type="ECO:0000313" key="8">
    <source>
        <dbReference type="EMBL" id="MTV49933.1"/>
    </source>
</evidence>
<keyword evidence="4 5" id="KW-0975">Bacterial flagellum</keyword>
<keyword evidence="8" id="KW-0282">Flagellum</keyword>
<evidence type="ECO:0000256" key="3">
    <source>
        <dbReference type="ARBA" id="ARBA00023054"/>
    </source>
</evidence>
<dbReference type="AlphaFoldDB" id="A0A6I3SLV6"/>
<comment type="function">
    <text evidence="5">Required for morphogenesis and for the elongation of the flagellar filament by facilitating polymerization of the flagellin monomers at the tip of growing filament. Forms a capping structure, which prevents flagellin subunits (transported through the central channel of the flagellum) from leaking out without polymerization at the distal end.</text>
</comment>
<dbReference type="GO" id="GO:0005576">
    <property type="term" value="C:extracellular region"/>
    <property type="evidence" value="ECO:0007669"/>
    <property type="project" value="UniProtKB-SubCell"/>
</dbReference>
<dbReference type="Proteomes" id="UP000430670">
    <property type="component" value="Unassembled WGS sequence"/>
</dbReference>
<keyword evidence="3 5" id="KW-0175">Coiled coil</keyword>
<dbReference type="GO" id="GO:0007155">
    <property type="term" value="P:cell adhesion"/>
    <property type="evidence" value="ECO:0007669"/>
    <property type="project" value="InterPro"/>
</dbReference>
<sequence length="518" mass="56412">MPMRISGLASGMDIDSMVKQMMKAQSTRRDQVYQKKVQTEWQQSDLIDLSNQLRTYRDSIFKLKLSNTTSPKSVSSSNSDAVTATATADATNTVHLVTVNSLAQGVSLGSQDSISASSSADKNTLKTHLGLSSTSPFVLKLNGKDITVDPTKSIYELVSSINNSGAGVKASYDVNLDRFYLNSTTLGADAKVDFSATTDSSAQELVAKLKLGGASAATSVWGTTGCQWKGTAGEVQIDGVTYKNLTSNSLTVAGVVYAFKQKTLGTGEPTTSLQVSPDIEGSVKVVKDFVSQYNEILNKLNTELNEKVYRDFMPLTDEQKSAMKDSDITLWQEKARSGLLRNESSMRELVSQMRYSVSDAVGSLTGKYKSLSSLGVTTGLYSEGGKLYLNEDTLRKALTEDPDVVSKVFGTTVTKPDPTDPTNTVNDLSNCGVAVRLYDRLKQAMDKIRVRAGTITGADDMSDLGKQLRRYDKQLDDMNEQLTRQEDQYYKQFTAMEQAIQKSNSQSSWLTQQLGGKG</sequence>
<evidence type="ECO:0000256" key="5">
    <source>
        <dbReference type="RuleBase" id="RU362066"/>
    </source>
</evidence>
<keyword evidence="9" id="KW-1185">Reference proteome</keyword>
<evidence type="ECO:0000256" key="2">
    <source>
        <dbReference type="ARBA" id="ARBA00011255"/>
    </source>
</evidence>
<dbReference type="Pfam" id="PF02465">
    <property type="entry name" value="FliD_N"/>
    <property type="match status" value="1"/>
</dbReference>